<protein>
    <submittedName>
        <fullName evidence="2">Translocation protein TolB</fullName>
    </submittedName>
</protein>
<reference evidence="2 3" key="1">
    <citation type="journal article" date="2016" name="Genome Announc.">
        <title>First Complete Genome Sequence of a Subdivision 6 Acidobacterium Strain.</title>
        <authorList>
            <person name="Huang S."/>
            <person name="Vieira S."/>
            <person name="Bunk B."/>
            <person name="Riedel T."/>
            <person name="Sproer C."/>
            <person name="Overmann J."/>
        </authorList>
    </citation>
    <scope>NUCLEOTIDE SEQUENCE [LARGE SCALE GENOMIC DNA]</scope>
    <source>
        <strain evidence="3">DSM 100886 HEG_-6_39</strain>
    </source>
</reference>
<dbReference type="AlphaFoldDB" id="A0A143PIM4"/>
<dbReference type="InterPro" id="IPR011042">
    <property type="entry name" value="6-blade_b-propeller_TolB-like"/>
</dbReference>
<dbReference type="STRING" id="1855912.LuPra_00803"/>
<proteinExistence type="inferred from homology"/>
<dbReference type="PANTHER" id="PTHR36842">
    <property type="entry name" value="PROTEIN TOLB HOMOLOG"/>
    <property type="match status" value="1"/>
</dbReference>
<sequence length="409" mass="42886">MRAILTLAAASLVSGLMPGMPGRYVVVPTSVPSEVGLRPCPPSLSLDGAGVAFEAHVSLDPADQNGKPDVYLLERSTNRVMLVSRNPAGNAGRGSSRCPRVSGDGQRVVFESDATDLVEGDPPVTTDVFVLDRSTNVLRRIAAMAGAGPNTSARPALSADGRVMVFDARPVDATPGQRSHVYRVSLDAPGDVQEVGEGYAATVSTDGSVVAFVTSLHPGAPQVIRVIGPNVSRTVGPAAAQLAEGDVFAPALSADGQWIAYVSRPRPTRPGSMDVARAQVYVEHIGDGLRHLVSITAQGREANGVSKLPAIDATGSRVIFESTATNMACDSRDLPSCGADINLLGDIFVWERTTATVARVNVATSELPWLEGAAYPTVSPDGRHIAFLSRQPVSAADGRDTFDLFITRR</sequence>
<reference evidence="3" key="2">
    <citation type="submission" date="2016-04" db="EMBL/GenBank/DDBJ databases">
        <title>First Complete Genome Sequence of a Subdivision 6 Acidobacterium.</title>
        <authorList>
            <person name="Huang S."/>
            <person name="Vieira S."/>
            <person name="Bunk B."/>
            <person name="Riedel T."/>
            <person name="Sproeer C."/>
            <person name="Overmann J."/>
        </authorList>
    </citation>
    <scope>NUCLEOTIDE SEQUENCE [LARGE SCALE GENOMIC DNA]</scope>
    <source>
        <strain evidence="3">DSM 100886 HEG_-6_39</strain>
    </source>
</reference>
<dbReference type="KEGG" id="abac:LuPra_00803"/>
<comment type="similarity">
    <text evidence="1">Belongs to the TolB family.</text>
</comment>
<dbReference type="SUPFAM" id="SSF69322">
    <property type="entry name" value="Tricorn protease domain 2"/>
    <property type="match status" value="1"/>
</dbReference>
<evidence type="ECO:0000313" key="3">
    <source>
        <dbReference type="Proteomes" id="UP000076079"/>
    </source>
</evidence>
<name>A0A143PIM4_LUTPR</name>
<dbReference type="OrthoDB" id="5240813at2"/>
<keyword evidence="3" id="KW-1185">Reference proteome</keyword>
<gene>
    <name evidence="2" type="ORF">LuPra_00803</name>
</gene>
<organism evidence="2 3">
    <name type="scientific">Luteitalea pratensis</name>
    <dbReference type="NCBI Taxonomy" id="1855912"/>
    <lineage>
        <taxon>Bacteria</taxon>
        <taxon>Pseudomonadati</taxon>
        <taxon>Acidobacteriota</taxon>
        <taxon>Vicinamibacteria</taxon>
        <taxon>Vicinamibacterales</taxon>
        <taxon>Vicinamibacteraceae</taxon>
        <taxon>Luteitalea</taxon>
    </lineage>
</organism>
<dbReference type="EMBL" id="CP015136">
    <property type="protein sequence ID" value="AMY07629.1"/>
    <property type="molecule type" value="Genomic_DNA"/>
</dbReference>
<evidence type="ECO:0000256" key="1">
    <source>
        <dbReference type="ARBA" id="ARBA00009820"/>
    </source>
</evidence>
<dbReference type="Pfam" id="PF07676">
    <property type="entry name" value="PD40"/>
    <property type="match status" value="3"/>
</dbReference>
<dbReference type="Gene3D" id="2.120.10.30">
    <property type="entry name" value="TolB, C-terminal domain"/>
    <property type="match status" value="2"/>
</dbReference>
<accession>A0A143PIM4</accession>
<dbReference type="PANTHER" id="PTHR36842:SF1">
    <property type="entry name" value="PROTEIN TOLB"/>
    <property type="match status" value="1"/>
</dbReference>
<dbReference type="Proteomes" id="UP000076079">
    <property type="component" value="Chromosome"/>
</dbReference>
<dbReference type="RefSeq" id="WP_110169556.1">
    <property type="nucleotide sequence ID" value="NZ_CP015136.1"/>
</dbReference>
<dbReference type="InterPro" id="IPR011659">
    <property type="entry name" value="WD40"/>
</dbReference>
<evidence type="ECO:0000313" key="2">
    <source>
        <dbReference type="EMBL" id="AMY07629.1"/>
    </source>
</evidence>